<dbReference type="InterPro" id="IPR004556">
    <property type="entry name" value="HemK-like"/>
</dbReference>
<evidence type="ECO:0000256" key="2">
    <source>
        <dbReference type="ARBA" id="ARBA00022679"/>
    </source>
</evidence>
<dbReference type="SUPFAM" id="SSF53335">
    <property type="entry name" value="S-adenosyl-L-methionine-dependent methyltransferases"/>
    <property type="match status" value="1"/>
</dbReference>
<dbReference type="EMBL" id="CAAHFG010000001">
    <property type="protein sequence ID" value="VGO11554.1"/>
    <property type="molecule type" value="Genomic_DNA"/>
</dbReference>
<keyword evidence="2 5" id="KW-0808">Transferase</keyword>
<dbReference type="InterPro" id="IPR007848">
    <property type="entry name" value="Small_mtfrase_dom"/>
</dbReference>
<proteinExistence type="inferred from homology"/>
<feature type="domain" description="Methyltransferase small" evidence="6">
    <location>
        <begin position="110"/>
        <end position="202"/>
    </location>
</feature>
<accession>A0A6C2TVN4</accession>
<dbReference type="RefSeq" id="WP_136077304.1">
    <property type="nucleotide sequence ID" value="NZ_CAAHFG010000001.1"/>
</dbReference>
<dbReference type="GO" id="GO:0032259">
    <property type="term" value="P:methylation"/>
    <property type="evidence" value="ECO:0007669"/>
    <property type="project" value="UniProtKB-KW"/>
</dbReference>
<evidence type="ECO:0000313" key="8">
    <source>
        <dbReference type="EMBL" id="VGO11554.1"/>
    </source>
</evidence>
<dbReference type="GO" id="GO:0102559">
    <property type="term" value="F:peptide chain release factor N(5)-glutamine methyltransferase activity"/>
    <property type="evidence" value="ECO:0007669"/>
    <property type="project" value="UniProtKB-EC"/>
</dbReference>
<feature type="binding site" evidence="5">
    <location>
        <begin position="127"/>
        <end position="131"/>
    </location>
    <ligand>
        <name>S-adenosyl-L-methionine</name>
        <dbReference type="ChEBI" id="CHEBI:59789"/>
    </ligand>
</feature>
<sequence>MEIDQLVESFAFRFKASGVDNAKRVAEELLAHVFECRPLEIYTGKPPEARSTAEQFKIISRLEPLAERIENGEPLQYVVGHVDFWGLQIKCDPRALIPRPETELLVEEVLASKVWNQKKPATVIDVGIGSGCIVITLAKQRPDANFKAVDISPSALELARENAEAHGLKNRILWIEGSLLEGHAPESADVVVANLPYIASKDWSELHPSVRDHEPKSALDSGPTGMELIEDLAMQARSILVPGGQIFLEFGYNQGKAVLECLENMGYADIQIKSDLAGHDRMAIATNP</sequence>
<keyword evidence="1 5" id="KW-0489">Methyltransferase</keyword>
<dbReference type="Pfam" id="PF17827">
    <property type="entry name" value="PrmC_N"/>
    <property type="match status" value="1"/>
</dbReference>
<comment type="catalytic activity">
    <reaction evidence="4 5">
        <text>L-glutaminyl-[peptide chain release factor] + S-adenosyl-L-methionine = N(5)-methyl-L-glutaminyl-[peptide chain release factor] + S-adenosyl-L-homocysteine + H(+)</text>
        <dbReference type="Rhea" id="RHEA:42896"/>
        <dbReference type="Rhea" id="RHEA-COMP:10271"/>
        <dbReference type="Rhea" id="RHEA-COMP:10272"/>
        <dbReference type="ChEBI" id="CHEBI:15378"/>
        <dbReference type="ChEBI" id="CHEBI:30011"/>
        <dbReference type="ChEBI" id="CHEBI:57856"/>
        <dbReference type="ChEBI" id="CHEBI:59789"/>
        <dbReference type="ChEBI" id="CHEBI:61891"/>
        <dbReference type="EC" id="2.1.1.297"/>
    </reaction>
</comment>
<dbReference type="InterPro" id="IPR019874">
    <property type="entry name" value="RF_methyltr_PrmC"/>
</dbReference>
<dbReference type="PANTHER" id="PTHR18895:SF74">
    <property type="entry name" value="MTRF1L RELEASE FACTOR GLUTAMINE METHYLTRANSFERASE"/>
    <property type="match status" value="1"/>
</dbReference>
<evidence type="ECO:0000256" key="3">
    <source>
        <dbReference type="ARBA" id="ARBA00022691"/>
    </source>
</evidence>
<evidence type="ECO:0000259" key="7">
    <source>
        <dbReference type="Pfam" id="PF17827"/>
    </source>
</evidence>
<dbReference type="NCBIfam" id="TIGR03534">
    <property type="entry name" value="RF_mod_PrmC"/>
    <property type="match status" value="1"/>
</dbReference>
<dbReference type="Gene3D" id="3.40.50.150">
    <property type="entry name" value="Vaccinia Virus protein VP39"/>
    <property type="match status" value="1"/>
</dbReference>
<evidence type="ECO:0000256" key="4">
    <source>
        <dbReference type="ARBA" id="ARBA00048391"/>
    </source>
</evidence>
<comment type="similarity">
    <text evidence="5">Belongs to the protein N5-glutamine methyltransferase family. PrmC subfamily.</text>
</comment>
<dbReference type="EC" id="2.1.1.297" evidence="5"/>
<evidence type="ECO:0000256" key="1">
    <source>
        <dbReference type="ARBA" id="ARBA00022603"/>
    </source>
</evidence>
<feature type="binding site" evidence="5">
    <location>
        <position position="150"/>
    </location>
    <ligand>
        <name>S-adenosyl-L-methionine</name>
        <dbReference type="ChEBI" id="CHEBI:59789"/>
    </ligand>
</feature>
<feature type="binding site" evidence="5">
    <location>
        <position position="194"/>
    </location>
    <ligand>
        <name>S-adenosyl-L-methionine</name>
        <dbReference type="ChEBI" id="CHEBI:59789"/>
    </ligand>
</feature>
<feature type="domain" description="Release factor glutamine methyltransferase N-terminal" evidence="7">
    <location>
        <begin position="5"/>
        <end position="80"/>
    </location>
</feature>
<dbReference type="Proteomes" id="UP000366872">
    <property type="component" value="Unassembled WGS sequence"/>
</dbReference>
<gene>
    <name evidence="5 8" type="primary">prmC</name>
    <name evidence="8" type="ORF">PDESU_00099</name>
</gene>
<dbReference type="InterPro" id="IPR029063">
    <property type="entry name" value="SAM-dependent_MTases_sf"/>
</dbReference>
<dbReference type="CDD" id="cd02440">
    <property type="entry name" value="AdoMet_MTases"/>
    <property type="match status" value="1"/>
</dbReference>
<evidence type="ECO:0000313" key="9">
    <source>
        <dbReference type="Proteomes" id="UP000366872"/>
    </source>
</evidence>
<name>A0A6C2TVN4_PONDE</name>
<keyword evidence="3 5" id="KW-0949">S-adenosyl-L-methionine</keyword>
<dbReference type="Gene3D" id="1.10.8.10">
    <property type="entry name" value="DNA helicase RuvA subunit, C-terminal domain"/>
    <property type="match status" value="1"/>
</dbReference>
<dbReference type="PANTHER" id="PTHR18895">
    <property type="entry name" value="HEMK METHYLTRANSFERASE"/>
    <property type="match status" value="1"/>
</dbReference>
<keyword evidence="9" id="KW-1185">Reference proteome</keyword>
<comment type="caution">
    <text evidence="5">Lacks conserved residue(s) required for the propagation of feature annotation.</text>
</comment>
<dbReference type="NCBIfam" id="TIGR00536">
    <property type="entry name" value="hemK_fam"/>
    <property type="match status" value="1"/>
</dbReference>
<protein>
    <recommendedName>
        <fullName evidence="5">Release factor glutamine methyltransferase</fullName>
        <shortName evidence="5">RF MTase</shortName>
        <ecNumber evidence="5">2.1.1.297</ecNumber>
    </recommendedName>
    <alternativeName>
        <fullName evidence="5">N5-glutamine methyltransferase PrmC</fullName>
    </alternativeName>
    <alternativeName>
        <fullName evidence="5">Protein-(glutamine-N5) MTase PrmC</fullName>
    </alternativeName>
    <alternativeName>
        <fullName evidence="5">Protein-glutamine N-methyltransferase PrmC</fullName>
    </alternativeName>
</protein>
<evidence type="ECO:0000259" key="6">
    <source>
        <dbReference type="Pfam" id="PF05175"/>
    </source>
</evidence>
<evidence type="ECO:0000256" key="5">
    <source>
        <dbReference type="HAMAP-Rule" id="MF_02126"/>
    </source>
</evidence>
<dbReference type="HAMAP" id="MF_02126">
    <property type="entry name" value="RF_methyltr_PrmC"/>
    <property type="match status" value="1"/>
</dbReference>
<organism evidence="8 9">
    <name type="scientific">Pontiella desulfatans</name>
    <dbReference type="NCBI Taxonomy" id="2750659"/>
    <lineage>
        <taxon>Bacteria</taxon>
        <taxon>Pseudomonadati</taxon>
        <taxon>Kiritimatiellota</taxon>
        <taxon>Kiritimatiellia</taxon>
        <taxon>Kiritimatiellales</taxon>
        <taxon>Pontiellaceae</taxon>
        <taxon>Pontiella</taxon>
    </lineage>
</organism>
<dbReference type="Pfam" id="PF05175">
    <property type="entry name" value="MTS"/>
    <property type="match status" value="1"/>
</dbReference>
<dbReference type="InterPro" id="IPR040758">
    <property type="entry name" value="PrmC_N"/>
</dbReference>
<dbReference type="AlphaFoldDB" id="A0A6C2TVN4"/>
<dbReference type="InterPro" id="IPR050320">
    <property type="entry name" value="N5-glutamine_MTase"/>
</dbReference>
<reference evidence="8 9" key="1">
    <citation type="submission" date="2019-04" db="EMBL/GenBank/DDBJ databases">
        <authorList>
            <person name="Van Vliet M D."/>
        </authorList>
    </citation>
    <scope>NUCLEOTIDE SEQUENCE [LARGE SCALE GENOMIC DNA]</scope>
    <source>
        <strain evidence="8 9">F1</strain>
    </source>
</reference>
<comment type="function">
    <text evidence="5">Methylates the class 1 translation termination release factors RF1/PrfA and RF2/PrfB on the glutamine residue of the universally conserved GGQ motif.</text>
</comment>